<dbReference type="Pfam" id="PF13560">
    <property type="entry name" value="HTH_31"/>
    <property type="match status" value="1"/>
</dbReference>
<keyword evidence="3" id="KW-1185">Reference proteome</keyword>
<dbReference type="GO" id="GO:0003677">
    <property type="term" value="F:DNA binding"/>
    <property type="evidence" value="ECO:0007669"/>
    <property type="project" value="InterPro"/>
</dbReference>
<name>A0A6G2BD78_9ACTN</name>
<gene>
    <name evidence="2" type="ORF">F0L17_14140</name>
</gene>
<organism evidence="2 3">
    <name type="scientific">Streptomyces taklimakanensis</name>
    <dbReference type="NCBI Taxonomy" id="2569853"/>
    <lineage>
        <taxon>Bacteria</taxon>
        <taxon>Bacillati</taxon>
        <taxon>Actinomycetota</taxon>
        <taxon>Actinomycetes</taxon>
        <taxon>Kitasatosporales</taxon>
        <taxon>Streptomycetaceae</taxon>
        <taxon>Streptomyces</taxon>
    </lineage>
</organism>
<dbReference type="Proteomes" id="UP000473014">
    <property type="component" value="Unassembled WGS sequence"/>
</dbReference>
<dbReference type="InterPro" id="IPR027910">
    <property type="entry name" value="YdiL_sf"/>
</dbReference>
<sequence length="344" mass="37842">MSVRIIECTDPTELYRHYDGQSEPQDAYIELDTQSETLSATYNAEIGNAIPFSVHYGLDRRYRIPILTAAAANRVMREIAPLADRIIAGTETEWDGSNTVARLDDDALAAEEEIEKHLGLPTQDGGWGDEPNQGFPERDLVAVWDIDGAVNGEEVTEYGITADTPDARLEEIAQEILSDLAACNGSTVAVCHGLDDYLKGLRDELAEEDPLTPAELRTAREYLGLTGDAMAKKLGVNPRTLRSWEQGRDPIPGRIRPEIAELKTATDAAVARLVASLEGTDDDTLITYRNDDEYQAGVRGTSWSEGWHGWSAGWHRQVCARVAAQTGARIDYADLKDDTHEDNA</sequence>
<dbReference type="InterPro" id="IPR010982">
    <property type="entry name" value="Lambda_DNA-bd_dom_sf"/>
</dbReference>
<evidence type="ECO:0000313" key="3">
    <source>
        <dbReference type="Proteomes" id="UP000473014"/>
    </source>
</evidence>
<dbReference type="EMBL" id="WIXO01000001">
    <property type="protein sequence ID" value="MTE20227.1"/>
    <property type="molecule type" value="Genomic_DNA"/>
</dbReference>
<dbReference type="RefSeq" id="WP_155071348.1">
    <property type="nucleotide sequence ID" value="NZ_WIXO01000001.1"/>
</dbReference>
<dbReference type="Gene3D" id="1.10.3100.10">
    <property type="entry name" value="Putative cytoplasmic protein"/>
    <property type="match status" value="1"/>
</dbReference>
<accession>A0A6G2BD78</accession>
<evidence type="ECO:0000259" key="1">
    <source>
        <dbReference type="PROSITE" id="PS50943"/>
    </source>
</evidence>
<dbReference type="CDD" id="cd00093">
    <property type="entry name" value="HTH_XRE"/>
    <property type="match status" value="1"/>
</dbReference>
<reference evidence="2 3" key="1">
    <citation type="submission" date="2019-11" db="EMBL/GenBank/DDBJ databases">
        <authorList>
            <person name="Yuan L."/>
        </authorList>
    </citation>
    <scope>NUCLEOTIDE SEQUENCE [LARGE SCALE GENOMIC DNA]</scope>
    <source>
        <strain evidence="2 3">TRM43335</strain>
    </source>
</reference>
<feature type="domain" description="HTH cro/C1-type" evidence="1">
    <location>
        <begin position="216"/>
        <end position="248"/>
    </location>
</feature>
<dbReference type="SUPFAM" id="SSF47413">
    <property type="entry name" value="lambda repressor-like DNA-binding domains"/>
    <property type="match status" value="1"/>
</dbReference>
<dbReference type="PROSITE" id="PS50943">
    <property type="entry name" value="HTH_CROC1"/>
    <property type="match status" value="1"/>
</dbReference>
<dbReference type="OrthoDB" id="3259824at2"/>
<dbReference type="AlphaFoldDB" id="A0A6G2BD78"/>
<evidence type="ECO:0000313" key="2">
    <source>
        <dbReference type="EMBL" id="MTE20227.1"/>
    </source>
</evidence>
<dbReference type="InterPro" id="IPR001387">
    <property type="entry name" value="Cro/C1-type_HTH"/>
</dbReference>
<proteinExistence type="predicted"/>
<comment type="caution">
    <text evidence="2">The sequence shown here is derived from an EMBL/GenBank/DDBJ whole genome shotgun (WGS) entry which is preliminary data.</text>
</comment>
<protein>
    <submittedName>
        <fullName evidence="2">DUF1870 family protein</fullName>
    </submittedName>
</protein>